<dbReference type="Gene3D" id="3.50.50.60">
    <property type="entry name" value="FAD/NAD(P)-binding domain"/>
    <property type="match status" value="2"/>
</dbReference>
<reference evidence="2 3" key="1">
    <citation type="submission" date="2017-04" db="EMBL/GenBank/DDBJ databases">
        <title>Novel microbial lineages endemic to geothermal iron-oxide mats fill important gaps in the evolutionary history of Archaea.</title>
        <authorList>
            <person name="Jay Z.J."/>
            <person name="Beam J.P."/>
            <person name="Dlakic M."/>
            <person name="Rusch D.B."/>
            <person name="Kozubal M.A."/>
            <person name="Inskeep W.P."/>
        </authorList>
    </citation>
    <scope>NUCLEOTIDE SEQUENCE [LARGE SCALE GENOMIC DNA]</scope>
    <source>
        <strain evidence="2">OSP_D</strain>
    </source>
</reference>
<dbReference type="SUPFAM" id="SSF51905">
    <property type="entry name" value="FAD/NAD(P)-binding domain"/>
    <property type="match status" value="2"/>
</dbReference>
<feature type="domain" description="FAD/NAD(P)-binding" evidence="1">
    <location>
        <begin position="3"/>
        <end position="294"/>
    </location>
</feature>
<accession>A0A2R6AQ27</accession>
<protein>
    <submittedName>
        <fullName evidence="2">Pyridine nucleotide-disulfide oxidoreductase</fullName>
    </submittedName>
</protein>
<dbReference type="InterPro" id="IPR052541">
    <property type="entry name" value="SQRD"/>
</dbReference>
<dbReference type="GO" id="GO:0016491">
    <property type="term" value="F:oxidoreductase activity"/>
    <property type="evidence" value="ECO:0007669"/>
    <property type="project" value="InterPro"/>
</dbReference>
<proteinExistence type="predicted"/>
<dbReference type="Proteomes" id="UP000240322">
    <property type="component" value="Unassembled WGS sequence"/>
</dbReference>
<evidence type="ECO:0000313" key="2">
    <source>
        <dbReference type="EMBL" id="PSN88468.1"/>
    </source>
</evidence>
<dbReference type="InterPro" id="IPR023753">
    <property type="entry name" value="FAD/NAD-binding_dom"/>
</dbReference>
<dbReference type="PANTHER" id="PTHR43755:SF1">
    <property type="entry name" value="FAD-DEPENDENT PYRIDINE NUCLEOTIDE-DISULPHIDE OXIDOREDUCTASE"/>
    <property type="match status" value="1"/>
</dbReference>
<organism evidence="2 3">
    <name type="scientific">Candidatus Marsarchaeota G2 archaeon OSP_D</name>
    <dbReference type="NCBI Taxonomy" id="1978157"/>
    <lineage>
        <taxon>Archaea</taxon>
        <taxon>Candidatus Marsarchaeota</taxon>
        <taxon>Candidatus Marsarchaeota group 2</taxon>
    </lineage>
</organism>
<evidence type="ECO:0000313" key="3">
    <source>
        <dbReference type="Proteomes" id="UP000240322"/>
    </source>
</evidence>
<dbReference type="InterPro" id="IPR036188">
    <property type="entry name" value="FAD/NAD-bd_sf"/>
</dbReference>
<gene>
    <name evidence="2" type="ORF">B9Q03_09280</name>
</gene>
<dbReference type="AlphaFoldDB" id="A0A2R6AQ27"/>
<dbReference type="PANTHER" id="PTHR43755">
    <property type="match status" value="1"/>
</dbReference>
<sequence>MKNVLVAGGGIGGTIVANRIAQKLGEEISRGEVTVSVFDRSEHHYYQPGFLLVSMGVMEPKETSLPEREVLDRRVKLYTGDKGTITKINVGDRQLITADGVIHRYDVLVLATGSHIQMDEVPGFSQGAETFFSLDGARKMLRAVQSFTGGDIVVDVALLPHKCPVAPLEITLMLDDYFRKKGIRDKVNIHYCYPIQGVFGIPNVNKMMLGLFESRGINIHSQFTLASVDAANKKIVSKEGEELRYDMLVAIPPHKGAQVIADSGLGDRRNWVPTDKYTLRLKDHDDVYVMGDTTDIPISKAGSTADYESYTVSHNVAVDIKGDGSKKTYPGSVFCYIATGMDQATYIKFDYNNPPTPPTPSQIHWWGKLAYNKLYWSIHARTLI</sequence>
<evidence type="ECO:0000259" key="1">
    <source>
        <dbReference type="Pfam" id="PF07992"/>
    </source>
</evidence>
<dbReference type="EMBL" id="NEXE01000120">
    <property type="protein sequence ID" value="PSN88468.1"/>
    <property type="molecule type" value="Genomic_DNA"/>
</dbReference>
<dbReference type="Pfam" id="PF07992">
    <property type="entry name" value="Pyr_redox_2"/>
    <property type="match status" value="1"/>
</dbReference>
<name>A0A2R6AQ27_9ARCH</name>
<comment type="caution">
    <text evidence="2">The sequence shown here is derived from an EMBL/GenBank/DDBJ whole genome shotgun (WGS) entry which is preliminary data.</text>
</comment>